<organism evidence="2">
    <name type="scientific">Octopus bimaculoides</name>
    <name type="common">California two-spotted octopus</name>
    <dbReference type="NCBI Taxonomy" id="37653"/>
    <lineage>
        <taxon>Eukaryota</taxon>
        <taxon>Metazoa</taxon>
        <taxon>Spiralia</taxon>
        <taxon>Lophotrochozoa</taxon>
        <taxon>Mollusca</taxon>
        <taxon>Cephalopoda</taxon>
        <taxon>Coleoidea</taxon>
        <taxon>Octopodiformes</taxon>
        <taxon>Octopoda</taxon>
        <taxon>Incirrata</taxon>
        <taxon>Octopodidae</taxon>
        <taxon>Octopus</taxon>
    </lineage>
</organism>
<gene>
    <name evidence="2" type="ORF">OCBIM_22019702mg</name>
</gene>
<accession>A0A0L8H951</accession>
<protein>
    <submittedName>
        <fullName evidence="2">Uncharacterized protein</fullName>
    </submittedName>
</protein>
<name>A0A0L8H951_OCTBM</name>
<evidence type="ECO:0000313" key="2">
    <source>
        <dbReference type="EMBL" id="KOF85811.1"/>
    </source>
</evidence>
<dbReference type="AlphaFoldDB" id="A0A0L8H951"/>
<reference evidence="2" key="1">
    <citation type="submission" date="2015-07" db="EMBL/GenBank/DDBJ databases">
        <title>MeaNS - Measles Nucleotide Surveillance Program.</title>
        <authorList>
            <person name="Tran T."/>
            <person name="Druce J."/>
        </authorList>
    </citation>
    <scope>NUCLEOTIDE SEQUENCE</scope>
    <source>
        <strain evidence="2">UCB-OBI-ISO-001</strain>
        <tissue evidence="2">Gonad</tissue>
    </source>
</reference>
<proteinExistence type="predicted"/>
<feature type="region of interest" description="Disordered" evidence="1">
    <location>
        <begin position="38"/>
        <end position="93"/>
    </location>
</feature>
<evidence type="ECO:0000256" key="1">
    <source>
        <dbReference type="SAM" id="MobiDB-lite"/>
    </source>
</evidence>
<sequence>MTSEKEEGEKLERISEREGIERIQIGRDWKREVLKYKERERERERERDRERETETDRATDKDRQRERERERERERRTNSHKVTERKRGERGKV</sequence>
<dbReference type="EMBL" id="KQ418802">
    <property type="protein sequence ID" value="KOF85811.1"/>
    <property type="molecule type" value="Genomic_DNA"/>
</dbReference>